<dbReference type="Pfam" id="PF00990">
    <property type="entry name" value="GGDEF"/>
    <property type="match status" value="1"/>
</dbReference>
<dbReference type="EMBL" id="JBHUHT010000014">
    <property type="protein sequence ID" value="MFD2096971.1"/>
    <property type="molecule type" value="Genomic_DNA"/>
</dbReference>
<protein>
    <submittedName>
        <fullName evidence="4">Bifunctional diguanylate cyclase/phosphodiesterase</fullName>
    </submittedName>
</protein>
<dbReference type="RefSeq" id="WP_345339725.1">
    <property type="nucleotide sequence ID" value="NZ_BAABLI010000011.1"/>
</dbReference>
<dbReference type="Proteomes" id="UP001597380">
    <property type="component" value="Unassembled WGS sequence"/>
</dbReference>
<evidence type="ECO:0000313" key="4">
    <source>
        <dbReference type="EMBL" id="MFD2096971.1"/>
    </source>
</evidence>
<dbReference type="InterPro" id="IPR029787">
    <property type="entry name" value="Nucleotide_cyclase"/>
</dbReference>
<organism evidence="4 5">
    <name type="scientific">Corallincola platygyrae</name>
    <dbReference type="NCBI Taxonomy" id="1193278"/>
    <lineage>
        <taxon>Bacteria</taxon>
        <taxon>Pseudomonadati</taxon>
        <taxon>Pseudomonadota</taxon>
        <taxon>Gammaproteobacteria</taxon>
        <taxon>Alteromonadales</taxon>
        <taxon>Psychromonadaceae</taxon>
        <taxon>Corallincola</taxon>
    </lineage>
</organism>
<dbReference type="PANTHER" id="PTHR33121">
    <property type="entry name" value="CYCLIC DI-GMP PHOSPHODIESTERASE PDEF"/>
    <property type="match status" value="1"/>
</dbReference>
<keyword evidence="5" id="KW-1185">Reference proteome</keyword>
<dbReference type="InterPro" id="IPR035919">
    <property type="entry name" value="EAL_sf"/>
</dbReference>
<sequence length="750" mass="85089">MNSQKLRALKKRTSVLYGIMLAMALLLSVAAIHTVSSINRDTNALVSNSIPELEKLGYFRAAIKEMEQQLYQLYATSDNDYYVDFERLQIETDDFVMKQNVGNDMYVLDLSLLKQHAIELNQNMQHASTDWDLARAQLAMISEDVAVLQERAQQLMKQRSADINNTIMHVQDDLGLARIWAVVFAIGIAVIAAFSGRLVFGFLSAASKNERLAKYPKRNPNPVLTVTEDNEIVFSNAACYQLLEQAGLAPENLNALLPEKLDHYKQQILNDYGLRSQRFEYRLNQKHLLCSIGYVDQQKQFDLHISDISELKTAQEELEFLAHNDARTQLPNLYCLTGRLEQQFEQMPEQPVGLAVFEIQRFNQLVSGYGHEQVNTILLQMSKRLRSLLDEIRFDGEIELYRISSRAFALKIWPFSSPTELAEVAQQLMTRAADPLDTDFGEFQLELEMGISHFPALATDASNLILQATTALDEATVSNQTIVHYHPDMLDHRQQRLTMEAQLRKAIANYELRLYFQPQMDIATGKIIGAEALLRWQHGENMVSPVEFIPVAEQSGLIIEIGEWIIEQACRVAKNLLDAGQAIPIAINISARQFQHPELYQQIERALQRHQLPAELIELEITESVAMHQQDEVLAVLNRFKALGVGLSIDDFGTGYSSLAYLRQFPVNKLKIDRSFIVEMLEQSEDEALVNTIIGISHHLQMKVVAEGVETEPQLARLKEMGCDTLQGYLYSRPLPESDFNQFVKATTAS</sequence>
<feature type="domain" description="GGDEF" evidence="3">
    <location>
        <begin position="350"/>
        <end position="487"/>
    </location>
</feature>
<feature type="transmembrane region" description="Helical" evidence="1">
    <location>
        <begin position="179"/>
        <end position="203"/>
    </location>
</feature>
<reference evidence="5" key="1">
    <citation type="journal article" date="2019" name="Int. J. Syst. Evol. Microbiol.">
        <title>The Global Catalogue of Microorganisms (GCM) 10K type strain sequencing project: providing services to taxonomists for standard genome sequencing and annotation.</title>
        <authorList>
            <consortium name="The Broad Institute Genomics Platform"/>
            <consortium name="The Broad Institute Genome Sequencing Center for Infectious Disease"/>
            <person name="Wu L."/>
            <person name="Ma J."/>
        </authorList>
    </citation>
    <scope>NUCLEOTIDE SEQUENCE [LARGE SCALE GENOMIC DNA]</scope>
    <source>
        <strain evidence="5">CGMCC 1.10992</strain>
    </source>
</reference>
<dbReference type="PROSITE" id="PS50883">
    <property type="entry name" value="EAL"/>
    <property type="match status" value="1"/>
</dbReference>
<gene>
    <name evidence="4" type="ORF">ACFSJ3_13325</name>
</gene>
<dbReference type="PANTHER" id="PTHR33121:SF70">
    <property type="entry name" value="SIGNALING PROTEIN YKOW"/>
    <property type="match status" value="1"/>
</dbReference>
<dbReference type="Pfam" id="PF00563">
    <property type="entry name" value="EAL"/>
    <property type="match status" value="1"/>
</dbReference>
<dbReference type="Gene3D" id="3.20.20.450">
    <property type="entry name" value="EAL domain"/>
    <property type="match status" value="1"/>
</dbReference>
<keyword evidence="1" id="KW-1133">Transmembrane helix</keyword>
<evidence type="ECO:0000256" key="1">
    <source>
        <dbReference type="SAM" id="Phobius"/>
    </source>
</evidence>
<name>A0ABW4XR50_9GAMM</name>
<dbReference type="InterPro" id="IPR001633">
    <property type="entry name" value="EAL_dom"/>
</dbReference>
<dbReference type="CDD" id="cd01948">
    <property type="entry name" value="EAL"/>
    <property type="match status" value="1"/>
</dbReference>
<proteinExistence type="predicted"/>
<comment type="caution">
    <text evidence="4">The sequence shown here is derived from an EMBL/GenBank/DDBJ whole genome shotgun (WGS) entry which is preliminary data.</text>
</comment>
<keyword evidence="1" id="KW-0472">Membrane</keyword>
<keyword evidence="1" id="KW-0812">Transmembrane</keyword>
<accession>A0ABW4XR50</accession>
<feature type="domain" description="EAL" evidence="2">
    <location>
        <begin position="496"/>
        <end position="748"/>
    </location>
</feature>
<evidence type="ECO:0000259" key="3">
    <source>
        <dbReference type="PROSITE" id="PS50887"/>
    </source>
</evidence>
<dbReference type="Gene3D" id="3.30.70.270">
    <property type="match status" value="1"/>
</dbReference>
<dbReference type="PROSITE" id="PS50887">
    <property type="entry name" value="GGDEF"/>
    <property type="match status" value="1"/>
</dbReference>
<dbReference type="InterPro" id="IPR050706">
    <property type="entry name" value="Cyclic-di-GMP_PDE-like"/>
</dbReference>
<dbReference type="SUPFAM" id="SSF141868">
    <property type="entry name" value="EAL domain-like"/>
    <property type="match status" value="1"/>
</dbReference>
<dbReference type="SUPFAM" id="SSF55073">
    <property type="entry name" value="Nucleotide cyclase"/>
    <property type="match status" value="1"/>
</dbReference>
<evidence type="ECO:0000313" key="5">
    <source>
        <dbReference type="Proteomes" id="UP001597380"/>
    </source>
</evidence>
<dbReference type="SMART" id="SM00052">
    <property type="entry name" value="EAL"/>
    <property type="match status" value="1"/>
</dbReference>
<dbReference type="SMART" id="SM00267">
    <property type="entry name" value="GGDEF"/>
    <property type="match status" value="1"/>
</dbReference>
<evidence type="ECO:0000259" key="2">
    <source>
        <dbReference type="PROSITE" id="PS50883"/>
    </source>
</evidence>
<dbReference type="InterPro" id="IPR043128">
    <property type="entry name" value="Rev_trsase/Diguanyl_cyclase"/>
</dbReference>
<dbReference type="InterPro" id="IPR000160">
    <property type="entry name" value="GGDEF_dom"/>
</dbReference>